<sequence>MQRTHKLGTTLILKLEANRQTDFTTILITMYMYYHIKAEYMD</sequence>
<organism evidence="1">
    <name type="scientific">Phragmatopoma lapidosa</name>
    <dbReference type="NCBI Taxonomy" id="341668"/>
    <lineage>
        <taxon>Eukaryota</taxon>
        <taxon>Metazoa</taxon>
        <taxon>Spiralia</taxon>
        <taxon>Lophotrochozoa</taxon>
        <taxon>Annelida</taxon>
        <taxon>Polychaeta</taxon>
        <taxon>Sedentaria</taxon>
        <taxon>Canalipalpata</taxon>
        <taxon>Sabellida</taxon>
        <taxon>Sabellariidae</taxon>
        <taxon>Phragmatopoma</taxon>
    </lineage>
</organism>
<proteinExistence type="evidence at transcript level"/>
<name>Q3S4A6_9ANNE</name>
<evidence type="ECO:0000313" key="1">
    <source>
        <dbReference type="EMBL" id="AAZ95182.1"/>
    </source>
</evidence>
<protein>
    <submittedName>
        <fullName evidence="1">Uncharacterized protein</fullName>
    </submittedName>
</protein>
<dbReference type="AlphaFoldDB" id="Q3S4A6"/>
<dbReference type="EMBL" id="DQ167588">
    <property type="protein sequence ID" value="AAZ95182.1"/>
    <property type="molecule type" value="mRNA"/>
</dbReference>
<accession>Q3S4A6</accession>
<reference evidence="1" key="1">
    <citation type="submission" date="2005-08" db="EMBL/GenBank/DDBJ databases">
        <authorList>
            <person name="Whitlatch A."/>
            <person name="Monahan K."/>
            <person name="Stegeman A."/>
            <person name="Kandel K."/>
            <person name="Gunn J."/>
            <person name="Brandt C."/>
            <person name="Dean M."/>
            <person name="Tauer T.J."/>
        </authorList>
    </citation>
    <scope>NUCLEOTIDE SEQUENCE</scope>
</reference>